<evidence type="ECO:0000313" key="3">
    <source>
        <dbReference type="Proteomes" id="UP000799640"/>
    </source>
</evidence>
<dbReference type="AlphaFoldDB" id="A0A6G1HSG2"/>
<accession>A0A6G1HSG2</accession>
<evidence type="ECO:0000256" key="1">
    <source>
        <dbReference type="SAM" id="MobiDB-lite"/>
    </source>
</evidence>
<gene>
    <name evidence="2" type="ORF">EJ06DRAFT_531308</name>
</gene>
<sequence>MVPSQMPPLRQPAPLNQPSLLPSRTGIHQPHPQSHAPHVPSETIINGGNQAFKNAGPYAPGGGQAVVDTSQLDPDVHQQNGFQFKPAPSRYAFLRQDPPRVPPLHFNANGAIPYPHLHHPSPSLNRPPTRNPQLFHAQSGSTHGPVPMDASSGAGLLPRQEGGTRGTFWQEDPDARRAVAFWKAKKTIDRLVGRPTFADNTPVTRPTGVNNTTVARPSRAYNTPVARPPVHLKCRTPFGGCNPPFVGCSKNYRVTVDLTSDPEEDVKITVGAKGSTGVKRENIFGYEDVCAKRQRVPLQPTTTNNKFYRETVDLTSDADEDVKTMVGAKSSTGASGRGSITHQAFMSVRR</sequence>
<organism evidence="2 3">
    <name type="scientific">Trichodelitschia bisporula</name>
    <dbReference type="NCBI Taxonomy" id="703511"/>
    <lineage>
        <taxon>Eukaryota</taxon>
        <taxon>Fungi</taxon>
        <taxon>Dikarya</taxon>
        <taxon>Ascomycota</taxon>
        <taxon>Pezizomycotina</taxon>
        <taxon>Dothideomycetes</taxon>
        <taxon>Dothideomycetes incertae sedis</taxon>
        <taxon>Phaeotrichales</taxon>
        <taxon>Phaeotrichaceae</taxon>
        <taxon>Trichodelitschia</taxon>
    </lineage>
</organism>
<dbReference type="Proteomes" id="UP000799640">
    <property type="component" value="Unassembled WGS sequence"/>
</dbReference>
<feature type="compositionally biased region" description="Pro residues" evidence="1">
    <location>
        <begin position="1"/>
        <end position="11"/>
    </location>
</feature>
<dbReference type="EMBL" id="ML996698">
    <property type="protein sequence ID" value="KAF2399003.1"/>
    <property type="molecule type" value="Genomic_DNA"/>
</dbReference>
<feature type="region of interest" description="Disordered" evidence="1">
    <location>
        <begin position="112"/>
        <end position="147"/>
    </location>
</feature>
<protein>
    <submittedName>
        <fullName evidence="2">Uncharacterized protein</fullName>
    </submittedName>
</protein>
<keyword evidence="3" id="KW-1185">Reference proteome</keyword>
<name>A0A6G1HSG2_9PEZI</name>
<feature type="compositionally biased region" description="Polar residues" evidence="1">
    <location>
        <begin position="43"/>
        <end position="52"/>
    </location>
</feature>
<evidence type="ECO:0000313" key="2">
    <source>
        <dbReference type="EMBL" id="KAF2399003.1"/>
    </source>
</evidence>
<reference evidence="2" key="1">
    <citation type="journal article" date="2020" name="Stud. Mycol.">
        <title>101 Dothideomycetes genomes: a test case for predicting lifestyles and emergence of pathogens.</title>
        <authorList>
            <person name="Haridas S."/>
            <person name="Albert R."/>
            <person name="Binder M."/>
            <person name="Bloem J."/>
            <person name="Labutti K."/>
            <person name="Salamov A."/>
            <person name="Andreopoulos B."/>
            <person name="Baker S."/>
            <person name="Barry K."/>
            <person name="Bills G."/>
            <person name="Bluhm B."/>
            <person name="Cannon C."/>
            <person name="Castanera R."/>
            <person name="Culley D."/>
            <person name="Daum C."/>
            <person name="Ezra D."/>
            <person name="Gonzalez J."/>
            <person name="Henrissat B."/>
            <person name="Kuo A."/>
            <person name="Liang C."/>
            <person name="Lipzen A."/>
            <person name="Lutzoni F."/>
            <person name="Magnuson J."/>
            <person name="Mondo S."/>
            <person name="Nolan M."/>
            <person name="Ohm R."/>
            <person name="Pangilinan J."/>
            <person name="Park H.-J."/>
            <person name="Ramirez L."/>
            <person name="Alfaro M."/>
            <person name="Sun H."/>
            <person name="Tritt A."/>
            <person name="Yoshinaga Y."/>
            <person name="Zwiers L.-H."/>
            <person name="Turgeon B."/>
            <person name="Goodwin S."/>
            <person name="Spatafora J."/>
            <person name="Crous P."/>
            <person name="Grigoriev I."/>
        </authorList>
    </citation>
    <scope>NUCLEOTIDE SEQUENCE</scope>
    <source>
        <strain evidence="2">CBS 262.69</strain>
    </source>
</reference>
<proteinExistence type="predicted"/>
<feature type="region of interest" description="Disordered" evidence="1">
    <location>
        <begin position="1"/>
        <end position="65"/>
    </location>
</feature>